<dbReference type="InterPro" id="IPR006680">
    <property type="entry name" value="Amidohydro-rel"/>
</dbReference>
<evidence type="ECO:0000313" key="3">
    <source>
        <dbReference type="EMBL" id="MBR0552799.1"/>
    </source>
</evidence>
<dbReference type="InterPro" id="IPR052350">
    <property type="entry name" value="Metallo-dep_Lactonases"/>
</dbReference>
<accession>A0A8T4IKB9</accession>
<dbReference type="Proteomes" id="UP000676996">
    <property type="component" value="Unassembled WGS sequence"/>
</dbReference>
<dbReference type="EMBL" id="JAGRQC010000003">
    <property type="protein sequence ID" value="MBR0552799.1"/>
    <property type="molecule type" value="Genomic_DNA"/>
</dbReference>
<dbReference type="SUPFAM" id="SSF51556">
    <property type="entry name" value="Metallo-dependent hydrolases"/>
    <property type="match status" value="1"/>
</dbReference>
<organism evidence="3 4">
    <name type="scientific">Stakelama marina</name>
    <dbReference type="NCBI Taxonomy" id="2826939"/>
    <lineage>
        <taxon>Bacteria</taxon>
        <taxon>Pseudomonadati</taxon>
        <taxon>Pseudomonadota</taxon>
        <taxon>Alphaproteobacteria</taxon>
        <taxon>Sphingomonadales</taxon>
        <taxon>Sphingomonadaceae</taxon>
        <taxon>Stakelama</taxon>
    </lineage>
</organism>
<dbReference type="PANTHER" id="PTHR43569">
    <property type="entry name" value="AMIDOHYDROLASE"/>
    <property type="match status" value="1"/>
</dbReference>
<sequence>MIDAHVHVWQLGRNGCTWPDASLPGIHRDFAVDDALAEARANGIDDILLVQSQEAAADTEWLLDQAAGHHMVAGVVGWTDIGDAHAVESLAAENALRGLRPMVQDREADWYDRPELDAGFAAMASRGIVLDALVRPQHLASLERLARRHPQLRIVIDHGAKPDPAGDLAAWNEAMRSIARCPNVACKLSGLLTELAPGQPGEAVAPVFTLLWDAFGADRLIWGSDWPVLTLAGTYAGWLDQARALVPTAHQNAVFGGNARQIYGLAR</sequence>
<dbReference type="Pfam" id="PF04909">
    <property type="entry name" value="Amidohydro_2"/>
    <property type="match status" value="1"/>
</dbReference>
<reference evidence="3" key="1">
    <citation type="submission" date="2021-04" db="EMBL/GenBank/DDBJ databases">
        <title>Ouciella asimina sp. nov., isolated from the surface seawater in the hydrothermal field of Okinawa Trough.</title>
        <authorList>
            <person name="Shuang W."/>
        </authorList>
    </citation>
    <scope>NUCLEOTIDE SEQUENCE</scope>
    <source>
        <strain evidence="3">LXI357</strain>
    </source>
</reference>
<proteinExistence type="inferred from homology"/>
<dbReference type="GO" id="GO:0016787">
    <property type="term" value="F:hydrolase activity"/>
    <property type="evidence" value="ECO:0007669"/>
    <property type="project" value="InterPro"/>
</dbReference>
<name>A0A8T4IKB9_9SPHN</name>
<evidence type="ECO:0000259" key="2">
    <source>
        <dbReference type="Pfam" id="PF04909"/>
    </source>
</evidence>
<comment type="caution">
    <text evidence="3">The sequence shown here is derived from an EMBL/GenBank/DDBJ whole genome shotgun (WGS) entry which is preliminary data.</text>
</comment>
<keyword evidence="4" id="KW-1185">Reference proteome</keyword>
<dbReference type="InterPro" id="IPR032466">
    <property type="entry name" value="Metal_Hydrolase"/>
</dbReference>
<dbReference type="PANTHER" id="PTHR43569:SF2">
    <property type="entry name" value="AMIDOHYDROLASE-RELATED DOMAIN-CONTAINING PROTEIN"/>
    <property type="match status" value="1"/>
</dbReference>
<dbReference type="Gene3D" id="3.20.20.140">
    <property type="entry name" value="Metal-dependent hydrolases"/>
    <property type="match status" value="1"/>
</dbReference>
<comment type="similarity">
    <text evidence="1">Belongs to the metallo-dependent hydrolases superfamily.</text>
</comment>
<evidence type="ECO:0000256" key="1">
    <source>
        <dbReference type="ARBA" id="ARBA00038310"/>
    </source>
</evidence>
<feature type="domain" description="Amidohydrolase-related" evidence="2">
    <location>
        <begin position="2"/>
        <end position="265"/>
    </location>
</feature>
<dbReference type="AlphaFoldDB" id="A0A8T4IKB9"/>
<dbReference type="RefSeq" id="WP_284054068.1">
    <property type="nucleotide sequence ID" value="NZ_JAGRQC010000003.1"/>
</dbReference>
<gene>
    <name evidence="3" type="ORF">J7S20_09810</name>
</gene>
<evidence type="ECO:0000313" key="4">
    <source>
        <dbReference type="Proteomes" id="UP000676996"/>
    </source>
</evidence>
<protein>
    <submittedName>
        <fullName evidence="3">Amidohydrolase family protein</fullName>
    </submittedName>
</protein>